<dbReference type="InterPro" id="IPR014729">
    <property type="entry name" value="Rossmann-like_a/b/a_fold"/>
</dbReference>
<feature type="region of interest" description="Disordered" evidence="1">
    <location>
        <begin position="1"/>
        <end position="50"/>
    </location>
</feature>
<dbReference type="FunCoup" id="A0A1U7Z1W3">
    <property type="interactions" value="1054"/>
</dbReference>
<organism evidence="2 3">
    <name type="scientific">Nelumbo nucifera</name>
    <name type="common">Sacred lotus</name>
    <dbReference type="NCBI Taxonomy" id="4432"/>
    <lineage>
        <taxon>Eukaryota</taxon>
        <taxon>Viridiplantae</taxon>
        <taxon>Streptophyta</taxon>
        <taxon>Embryophyta</taxon>
        <taxon>Tracheophyta</taxon>
        <taxon>Spermatophyta</taxon>
        <taxon>Magnoliopsida</taxon>
        <taxon>Proteales</taxon>
        <taxon>Nelumbonaceae</taxon>
        <taxon>Nelumbo</taxon>
    </lineage>
</organism>
<dbReference type="PANTHER" id="PTHR47382">
    <property type="entry name" value="U-BOX DOMAIN-CONTAINING PROTEIN 52-LIKE"/>
    <property type="match status" value="1"/>
</dbReference>
<protein>
    <submittedName>
        <fullName evidence="3">U-box domain-containing protein 35</fullName>
    </submittedName>
</protein>
<feature type="region of interest" description="Disordered" evidence="1">
    <location>
        <begin position="206"/>
        <end position="231"/>
    </location>
</feature>
<dbReference type="OMA" id="MERAGHY"/>
<keyword evidence="2" id="KW-1185">Reference proteome</keyword>
<name>A0A1U7Z1W3_NELNU</name>
<dbReference type="eggNOG" id="ENOG502RZBY">
    <property type="taxonomic scope" value="Eukaryota"/>
</dbReference>
<evidence type="ECO:0000313" key="2">
    <source>
        <dbReference type="Proteomes" id="UP000189703"/>
    </source>
</evidence>
<reference evidence="3" key="1">
    <citation type="submission" date="2025-08" db="UniProtKB">
        <authorList>
            <consortium name="RefSeq"/>
        </authorList>
    </citation>
    <scope>IDENTIFICATION</scope>
</reference>
<dbReference type="CDD" id="cd01989">
    <property type="entry name" value="USP_STK_Ubox_N"/>
    <property type="match status" value="1"/>
</dbReference>
<feature type="compositionally biased region" description="Acidic residues" evidence="1">
    <location>
        <begin position="41"/>
        <end position="50"/>
    </location>
</feature>
<dbReference type="GeneID" id="104585849"/>
<sequence length="251" mass="27934">MEDDGGESGFGGGDTGLASGSANKSNGFSGRNEIVEMKREEEEEEEEEIQPAEDYIYVAVGKSNSGMDALRWTLNHLLKPSSLVFLIHVFPEVRHIPTPLGKLPKEQVNPEQVENYMNQERRKIRQLLQKYLDLCNASMVNVDTILIESDFIAKAVIDLIPILNITKLVVGKSSRRSRRGSGVEDQIKKNAPVFCDVKIICEGKEVTREQTESPTSPSLRGGDITTTPTTLELEDQRDTSVSCACFTRKFI</sequence>
<feature type="compositionally biased region" description="Polar residues" evidence="1">
    <location>
        <begin position="212"/>
        <end position="230"/>
    </location>
</feature>
<proteinExistence type="predicted"/>
<dbReference type="OrthoDB" id="1654852at2759"/>
<dbReference type="SUPFAM" id="SSF52402">
    <property type="entry name" value="Adenine nucleotide alpha hydrolases-like"/>
    <property type="match status" value="1"/>
</dbReference>
<dbReference type="PANTHER" id="PTHR47382:SF3">
    <property type="entry name" value="ADENINE NUCLEOTIDE ALPHA HYDROLASES-LIKE SUPERFAMILY PROTEIN"/>
    <property type="match status" value="1"/>
</dbReference>
<dbReference type="InParanoid" id="A0A1U7Z1W3"/>
<dbReference type="AlphaFoldDB" id="A0A1U7Z1W3"/>
<evidence type="ECO:0000256" key="1">
    <source>
        <dbReference type="SAM" id="MobiDB-lite"/>
    </source>
</evidence>
<feature type="compositionally biased region" description="Polar residues" evidence="1">
    <location>
        <begin position="18"/>
        <end position="29"/>
    </location>
</feature>
<dbReference type="KEGG" id="nnu:104585849"/>
<dbReference type="Gene3D" id="3.40.50.620">
    <property type="entry name" value="HUPs"/>
    <property type="match status" value="1"/>
</dbReference>
<evidence type="ECO:0000313" key="3">
    <source>
        <dbReference type="RefSeq" id="XP_010241160.1"/>
    </source>
</evidence>
<gene>
    <name evidence="3" type="primary">LOC104585849</name>
</gene>
<accession>A0A1U7Z1W3</accession>
<dbReference type="RefSeq" id="XP_010241160.1">
    <property type="nucleotide sequence ID" value="XM_010242858.2"/>
</dbReference>
<dbReference type="Proteomes" id="UP000189703">
    <property type="component" value="Unplaced"/>
</dbReference>